<accession>A0A6C0HMR9</accession>
<sequence>MSVEPFITVTLEERPHYDIFYIVVNHPLPTPLQWVFTMEEVKEGLERCKVKGKRFAFIMDVRQLGMLSLKHTKEFVHLMESYGDMFVDLLIGSSVFSHKNSILDMLFTIVKQFYNTKKPLKFVYTKEDTYLFIEEQYKLV</sequence>
<name>A0A6C0HMR9_9ZZZZ</name>
<evidence type="ECO:0008006" key="2">
    <source>
        <dbReference type="Google" id="ProtNLM"/>
    </source>
</evidence>
<organism evidence="1">
    <name type="scientific">viral metagenome</name>
    <dbReference type="NCBI Taxonomy" id="1070528"/>
    <lineage>
        <taxon>unclassified sequences</taxon>
        <taxon>metagenomes</taxon>
        <taxon>organismal metagenomes</taxon>
    </lineage>
</organism>
<dbReference type="AlphaFoldDB" id="A0A6C0HMR9"/>
<proteinExistence type="predicted"/>
<dbReference type="EMBL" id="MN739993">
    <property type="protein sequence ID" value="QHT81981.1"/>
    <property type="molecule type" value="Genomic_DNA"/>
</dbReference>
<protein>
    <recommendedName>
        <fullName evidence="2">CRAL-TRIO domain-containing protein</fullName>
    </recommendedName>
</protein>
<reference evidence="1" key="1">
    <citation type="journal article" date="2020" name="Nature">
        <title>Giant virus diversity and host interactions through global metagenomics.</title>
        <authorList>
            <person name="Schulz F."/>
            <person name="Roux S."/>
            <person name="Paez-Espino D."/>
            <person name="Jungbluth S."/>
            <person name="Walsh D.A."/>
            <person name="Denef V.J."/>
            <person name="McMahon K.D."/>
            <person name="Konstantinidis K.T."/>
            <person name="Eloe-Fadrosh E.A."/>
            <person name="Kyrpides N.C."/>
            <person name="Woyke T."/>
        </authorList>
    </citation>
    <scope>NUCLEOTIDE SEQUENCE</scope>
    <source>
        <strain evidence="1">GVMAG-M-3300023184-160</strain>
    </source>
</reference>
<evidence type="ECO:0000313" key="1">
    <source>
        <dbReference type="EMBL" id="QHT81981.1"/>
    </source>
</evidence>